<dbReference type="RefSeq" id="WP_318099947.1">
    <property type="nucleotide sequence ID" value="NZ_CP137573.1"/>
</dbReference>
<name>A0ABZ0M3X3_9ACTN</name>
<feature type="compositionally biased region" description="Basic residues" evidence="1">
    <location>
        <begin position="657"/>
        <end position="670"/>
    </location>
</feature>
<sequence>MTQRKLWGWFESDRVSLEDRVRWQGREFRVVAFTGPYVTLQPLPEPAALVEASYGEMAGSADFAVLDEAGNAVERTRLPPLGRLLLVVGKEDRKRALMWHRHMKEVETGIRPGRRVPRADYDPASTTMEQRLKRKAAELDELDISISWRTLDDKRRRWKQADENPLVLIIDGRKGRAPSPGGRTDPRLLEIMQEVTAILARQSGGRIERAFDLVEERVETRYAKELEDPQEAKRLRLPRSTFYKRMNELGLSAILLGTTRQRASQASKPKKPYTPSYAVRPGQIMQIGTTPLRIKVLGDGGEVVSAEMTILIDVATRSIVALMIVPVVTGEGKPGQRVGGRATRTFDLVLLLAQAYAPMPTLPGWDPLTAASASALPFIKLREADPRFTEASAARPVIHPRTIIVDQGSQYLSQHFEDVCNFLGITLLYARKEEPDDKPIVERVFSSFADSFSQHVAGWTGRSHAVRGRGVERQPLWTINKVQHMAHEWVALEYQQLPHEGLQHPELPGMTLSPNEMYAAIVPGAGYRPRPLSPTDNRQLLLPAWVTVTDKGFDIENRTYQNEVGELRLMAGLHSGLAGPGKGGRWEARFNPYRPDVAWLYDHRGPGRWIKADFVHRRLLTDVHWTVDHWEEATAVVLADGGRKEHQAAIALAVKERRRRTRTAPPRHTRTGPWIPFQGPELDVDEPAANPYAGIGEIDLDSITPYESLPIPARPTAAPTGAVSTPSDRDGLAALFADTAPDDDLDEAPDHPAFDLGLPGSTETVEGEM</sequence>
<evidence type="ECO:0000256" key="1">
    <source>
        <dbReference type="SAM" id="MobiDB-lite"/>
    </source>
</evidence>
<keyword evidence="5" id="KW-1185">Reference proteome</keyword>
<accession>A0ABZ0M3X3</accession>
<dbReference type="InterPro" id="IPR001584">
    <property type="entry name" value="Integrase_cat-core"/>
</dbReference>
<dbReference type="EMBL" id="CP137573">
    <property type="protein sequence ID" value="WOX19893.1"/>
    <property type="molecule type" value="Genomic_DNA"/>
</dbReference>
<evidence type="ECO:0000313" key="5">
    <source>
        <dbReference type="Proteomes" id="UP001301731"/>
    </source>
</evidence>
<dbReference type="Gene3D" id="3.30.420.10">
    <property type="entry name" value="Ribonuclease H-like superfamily/Ribonuclease H"/>
    <property type="match status" value="1"/>
</dbReference>
<feature type="region of interest" description="Disordered" evidence="1">
    <location>
        <begin position="739"/>
        <end position="769"/>
    </location>
</feature>
<dbReference type="Proteomes" id="UP001301731">
    <property type="component" value="Chromosome"/>
</dbReference>
<feature type="domain" description="Integrase catalytic" evidence="2">
    <location>
        <begin position="400"/>
        <end position="522"/>
    </location>
</feature>
<dbReference type="PROSITE" id="PS50994">
    <property type="entry name" value="INTEGRASE"/>
    <property type="match status" value="1"/>
</dbReference>
<dbReference type="EMBL" id="CP137573">
    <property type="protein sequence ID" value="WOX26485.1"/>
    <property type="molecule type" value="Genomic_DNA"/>
</dbReference>
<dbReference type="SUPFAM" id="SSF53098">
    <property type="entry name" value="Ribonuclease H-like"/>
    <property type="match status" value="1"/>
</dbReference>
<organism evidence="4 5">
    <name type="scientific">Streptomyces solicathayae</name>
    <dbReference type="NCBI Taxonomy" id="3081768"/>
    <lineage>
        <taxon>Bacteria</taxon>
        <taxon>Bacillati</taxon>
        <taxon>Actinomycetota</taxon>
        <taxon>Actinomycetes</taxon>
        <taxon>Kitasatosporales</taxon>
        <taxon>Streptomycetaceae</taxon>
        <taxon>Streptomyces</taxon>
    </lineage>
</organism>
<feature type="region of interest" description="Disordered" evidence="1">
    <location>
        <begin position="657"/>
        <end position="680"/>
    </location>
</feature>
<dbReference type="InterPro" id="IPR036397">
    <property type="entry name" value="RNaseH_sf"/>
</dbReference>
<protein>
    <submittedName>
        <fullName evidence="4">Transposase</fullName>
    </submittedName>
</protein>
<proteinExistence type="predicted"/>
<dbReference type="InterPro" id="IPR012337">
    <property type="entry name" value="RNaseH-like_sf"/>
</dbReference>
<gene>
    <name evidence="3" type="ORF">R2D22_00085</name>
    <name evidence="4" type="ORF">R2D22_35975</name>
</gene>
<evidence type="ECO:0000313" key="4">
    <source>
        <dbReference type="EMBL" id="WOX26485.1"/>
    </source>
</evidence>
<reference evidence="4 5" key="1">
    <citation type="submission" date="2023-10" db="EMBL/GenBank/DDBJ databases">
        <title>The genome sequence of Streptomyces sp. HUAS YS2.</title>
        <authorList>
            <person name="Mo P."/>
        </authorList>
    </citation>
    <scope>NUCLEOTIDE SEQUENCE [LARGE SCALE GENOMIC DNA]</scope>
    <source>
        <strain evidence="4 5">HUAS YS2</strain>
    </source>
</reference>
<evidence type="ECO:0000313" key="3">
    <source>
        <dbReference type="EMBL" id="WOX19893.1"/>
    </source>
</evidence>
<evidence type="ECO:0000259" key="2">
    <source>
        <dbReference type="PROSITE" id="PS50994"/>
    </source>
</evidence>